<dbReference type="Gene3D" id="2.30.42.10">
    <property type="match status" value="1"/>
</dbReference>
<sequence length="430" mass="47266">MREKLSRKRISLFFICVTLVFGVLSLVVCSYFVPRELYLLKGKDSVIEYGLPVTVNITSENNEILQVNGNIATEYDVKLDEPVTVKSDEAGIVDLKLKIFGILPTSVQVKVLPDLKLYPGGQLVGVKLETEGVVIVGLQELEGADGGMYNPGDEAGLMLGDILYKVNNKNVNTAEEVIQQINNLDKETVKVEILRNKEKKSLEISPVKCKSDDQYRLGLWVRDNTAGIGTMTFFEGVTNKFGALGHPITDITTNITIPVKDGSIVSSKVLSILPGKSGTPGEIRGIFYNEDKTLGHLSKNTENGIFGKLTENLKNEQYSKPLEIALQNEVKVGPAKILTTLEDKVESFDVYIEEVNKQTQKDGKGMVVRVTDERLLKETGGIIQGMSGSPIIQDEKIVGAITHVFVNDPTKGYGIFIEWMLDEAGLVVVE</sequence>
<evidence type="ECO:0000313" key="3">
    <source>
        <dbReference type="EMBL" id="RBP61798.1"/>
    </source>
</evidence>
<dbReference type="InterPro" id="IPR014219">
    <property type="entry name" value="SpoIVB"/>
</dbReference>
<protein>
    <submittedName>
        <fullName evidence="3">Stage IV sporulation protein B</fullName>
    </submittedName>
</protein>
<gene>
    <name evidence="3" type="ORF">DES36_11310</name>
</gene>
<dbReference type="Proteomes" id="UP000253490">
    <property type="component" value="Unassembled WGS sequence"/>
</dbReference>
<comment type="caution">
    <text evidence="3">The sequence shown here is derived from an EMBL/GenBank/DDBJ whole genome shotgun (WGS) entry which is preliminary data.</text>
</comment>
<dbReference type="InterPro" id="IPR008763">
    <property type="entry name" value="Peptidase_S55"/>
</dbReference>
<dbReference type="Pfam" id="PF13180">
    <property type="entry name" value="PDZ_2"/>
    <property type="match status" value="1"/>
</dbReference>
<keyword evidence="1" id="KW-1133">Transmembrane helix</keyword>
<dbReference type="SMART" id="SM00228">
    <property type="entry name" value="PDZ"/>
    <property type="match status" value="1"/>
</dbReference>
<dbReference type="AlphaFoldDB" id="A0A366I2J1"/>
<keyword evidence="4" id="KW-1185">Reference proteome</keyword>
<organism evidence="3 4">
    <name type="scientific">Alkalibaculum bacchi</name>
    <dbReference type="NCBI Taxonomy" id="645887"/>
    <lineage>
        <taxon>Bacteria</taxon>
        <taxon>Bacillati</taxon>
        <taxon>Bacillota</taxon>
        <taxon>Clostridia</taxon>
        <taxon>Eubacteriales</taxon>
        <taxon>Eubacteriaceae</taxon>
        <taxon>Alkalibaculum</taxon>
    </lineage>
</organism>
<evidence type="ECO:0000259" key="2">
    <source>
        <dbReference type="PROSITE" id="PS51494"/>
    </source>
</evidence>
<dbReference type="OrthoDB" id="9765242at2"/>
<reference evidence="3 4" key="1">
    <citation type="submission" date="2018-06" db="EMBL/GenBank/DDBJ databases">
        <title>Genomic Encyclopedia of Type Strains, Phase IV (KMG-IV): sequencing the most valuable type-strain genomes for metagenomic binning, comparative biology and taxonomic classification.</title>
        <authorList>
            <person name="Goeker M."/>
        </authorList>
    </citation>
    <scope>NUCLEOTIDE SEQUENCE [LARGE SCALE GENOMIC DNA]</scope>
    <source>
        <strain evidence="3 4">DSM 22112</strain>
    </source>
</reference>
<evidence type="ECO:0000256" key="1">
    <source>
        <dbReference type="SAM" id="Phobius"/>
    </source>
</evidence>
<name>A0A366I2J1_9FIRM</name>
<feature type="transmembrane region" description="Helical" evidence="1">
    <location>
        <begin position="12"/>
        <end position="33"/>
    </location>
</feature>
<keyword evidence="1" id="KW-0812">Transmembrane</keyword>
<accession>A0A366I2J1</accession>
<dbReference type="Pfam" id="PF05580">
    <property type="entry name" value="Peptidase_S55"/>
    <property type="match status" value="1"/>
</dbReference>
<dbReference type="RefSeq" id="WP_113921076.1">
    <property type="nucleotide sequence ID" value="NZ_QNRX01000013.1"/>
</dbReference>
<dbReference type="EMBL" id="QNRX01000013">
    <property type="protein sequence ID" value="RBP61798.1"/>
    <property type="molecule type" value="Genomic_DNA"/>
</dbReference>
<dbReference type="InterPro" id="IPR001478">
    <property type="entry name" value="PDZ"/>
</dbReference>
<keyword evidence="1" id="KW-0472">Membrane</keyword>
<proteinExistence type="predicted"/>
<dbReference type="SUPFAM" id="SSF50156">
    <property type="entry name" value="PDZ domain-like"/>
    <property type="match status" value="1"/>
</dbReference>
<evidence type="ECO:0000313" key="4">
    <source>
        <dbReference type="Proteomes" id="UP000253490"/>
    </source>
</evidence>
<dbReference type="PROSITE" id="PS51494">
    <property type="entry name" value="SPOIVB"/>
    <property type="match status" value="1"/>
</dbReference>
<feature type="domain" description="Peptidase S55" evidence="2">
    <location>
        <begin position="198"/>
        <end position="430"/>
    </location>
</feature>
<dbReference type="NCBIfam" id="TIGR02860">
    <property type="entry name" value="spore_IV_B"/>
    <property type="match status" value="1"/>
</dbReference>
<dbReference type="InterPro" id="IPR036034">
    <property type="entry name" value="PDZ_sf"/>
</dbReference>